<accession>A0A318R269</accession>
<dbReference type="Proteomes" id="UP000247807">
    <property type="component" value="Unassembled WGS sequence"/>
</dbReference>
<feature type="domain" description="Bacterial sugar transferase" evidence="9">
    <location>
        <begin position="51"/>
        <end position="242"/>
    </location>
</feature>
<name>A0A318R269_PROMR</name>
<keyword evidence="6 8" id="KW-1133">Transmembrane helix</keyword>
<evidence type="ECO:0000313" key="10">
    <source>
        <dbReference type="EMBL" id="PYE01227.1"/>
    </source>
</evidence>
<dbReference type="GO" id="GO:0016780">
    <property type="term" value="F:phosphotransferase activity, for other substituted phosphate groups"/>
    <property type="evidence" value="ECO:0007669"/>
    <property type="project" value="TreeGrafter"/>
</dbReference>
<evidence type="ECO:0000256" key="2">
    <source>
        <dbReference type="ARBA" id="ARBA00006464"/>
    </source>
</evidence>
<protein>
    <submittedName>
        <fullName evidence="10">Galactosyl-1-phosphate transferase</fullName>
    </submittedName>
</protein>
<dbReference type="EMBL" id="QJUE01000005">
    <property type="protein sequence ID" value="PYE01227.1"/>
    <property type="molecule type" value="Genomic_DNA"/>
</dbReference>
<dbReference type="PANTHER" id="PTHR30576:SF4">
    <property type="entry name" value="UNDECAPRENYL-PHOSPHATE GALACTOSE PHOSPHOTRANSFERASE"/>
    <property type="match status" value="1"/>
</dbReference>
<evidence type="ECO:0000256" key="5">
    <source>
        <dbReference type="ARBA" id="ARBA00022692"/>
    </source>
</evidence>
<proteinExistence type="inferred from homology"/>
<comment type="caution">
    <text evidence="10">The sequence shown here is derived from an EMBL/GenBank/DDBJ whole genome shotgun (WGS) entry which is preliminary data.</text>
</comment>
<dbReference type="Pfam" id="PF02397">
    <property type="entry name" value="Bac_transf"/>
    <property type="match status" value="1"/>
</dbReference>
<comment type="similarity">
    <text evidence="2">Belongs to the bacterial sugar transferase family.</text>
</comment>
<keyword evidence="7 8" id="KW-0472">Membrane</keyword>
<keyword evidence="4 10" id="KW-0808">Transferase</keyword>
<feature type="transmembrane region" description="Helical" evidence="8">
    <location>
        <begin position="56"/>
        <end position="77"/>
    </location>
</feature>
<dbReference type="PANTHER" id="PTHR30576">
    <property type="entry name" value="COLANIC BIOSYNTHESIS UDP-GLUCOSE LIPID CARRIER TRANSFERASE"/>
    <property type="match status" value="1"/>
</dbReference>
<gene>
    <name evidence="10" type="ORF">DNJ73_07350</name>
</gene>
<evidence type="ECO:0000256" key="3">
    <source>
        <dbReference type="ARBA" id="ARBA00022475"/>
    </source>
</evidence>
<evidence type="ECO:0000256" key="6">
    <source>
        <dbReference type="ARBA" id="ARBA00022989"/>
    </source>
</evidence>
<evidence type="ECO:0000256" key="1">
    <source>
        <dbReference type="ARBA" id="ARBA00004236"/>
    </source>
</evidence>
<dbReference type="AlphaFoldDB" id="A0A318R269"/>
<reference evidence="10 11" key="1">
    <citation type="journal article" date="2018" name="Appl. Environ. Microbiol.">
        <title>Genome rearrangement shapes Prochlorococcus ecological adaptation.</title>
        <authorList>
            <person name="Yan W."/>
            <person name="Wei S."/>
            <person name="Wang Q."/>
            <person name="Xiao X."/>
            <person name="Zeng Q."/>
            <person name="Jiao N."/>
            <person name="Zhang R."/>
        </authorList>
    </citation>
    <scope>NUCLEOTIDE SEQUENCE [LARGE SCALE GENOMIC DNA]</scope>
    <source>
        <strain evidence="10 11">XMU1408</strain>
    </source>
</reference>
<keyword evidence="3" id="KW-1003">Cell membrane</keyword>
<dbReference type="OrthoDB" id="570875at2"/>
<evidence type="ECO:0000256" key="4">
    <source>
        <dbReference type="ARBA" id="ARBA00022679"/>
    </source>
</evidence>
<dbReference type="InterPro" id="IPR003362">
    <property type="entry name" value="Bact_transf"/>
</dbReference>
<evidence type="ECO:0000256" key="7">
    <source>
        <dbReference type="ARBA" id="ARBA00023136"/>
    </source>
</evidence>
<comment type="subcellular location">
    <subcellularLocation>
        <location evidence="1">Cell membrane</location>
    </subcellularLocation>
</comment>
<evidence type="ECO:0000313" key="11">
    <source>
        <dbReference type="Proteomes" id="UP000247807"/>
    </source>
</evidence>
<evidence type="ECO:0000256" key="8">
    <source>
        <dbReference type="SAM" id="Phobius"/>
    </source>
</evidence>
<sequence length="250" mass="29004">MHNNPRKSLLRWSEFRKGSTTIPFEVISKEPSSLPAVEIIRNQSRYGRSLKRIGDVVFSLLVLTLGSPIFILIAILVKLSSPGSIFYIQKRVGRNYREFGCIKFRTMYKDADELLPNLLEKYPLMRKEFEKDFKLRRDPRITKLGRFLRRSSLDELPQFFNVLKGEMSVVGPRPIVSAEINKYSLFMEEVISVRPGLTGLWQVSGRNNLSYKKRVQLDLVYARNRNFILDLEIIILTLGVLLFPMDRGAF</sequence>
<organism evidence="10 11">
    <name type="scientific">Prochlorococcus marinus XMU1408</name>
    <dbReference type="NCBI Taxonomy" id="2213228"/>
    <lineage>
        <taxon>Bacteria</taxon>
        <taxon>Bacillati</taxon>
        <taxon>Cyanobacteriota</taxon>
        <taxon>Cyanophyceae</taxon>
        <taxon>Synechococcales</taxon>
        <taxon>Prochlorococcaceae</taxon>
        <taxon>Prochlorococcus</taxon>
    </lineage>
</organism>
<dbReference type="RefSeq" id="WP_158467054.1">
    <property type="nucleotide sequence ID" value="NZ_QJUE01000005.1"/>
</dbReference>
<keyword evidence="5 8" id="KW-0812">Transmembrane</keyword>
<evidence type="ECO:0000259" key="9">
    <source>
        <dbReference type="Pfam" id="PF02397"/>
    </source>
</evidence>
<dbReference type="GO" id="GO:0005886">
    <property type="term" value="C:plasma membrane"/>
    <property type="evidence" value="ECO:0007669"/>
    <property type="project" value="UniProtKB-SubCell"/>
</dbReference>